<dbReference type="AlphaFoldDB" id="A0A9W6JBJ7"/>
<evidence type="ECO:0000259" key="2">
    <source>
        <dbReference type="Pfam" id="PF05199"/>
    </source>
</evidence>
<evidence type="ECO:0000256" key="1">
    <source>
        <dbReference type="ARBA" id="ARBA00010790"/>
    </source>
</evidence>
<evidence type="ECO:0000313" key="3">
    <source>
        <dbReference type="EMBL" id="GLK72754.1"/>
    </source>
</evidence>
<comment type="similarity">
    <text evidence="1">Belongs to the GMC oxidoreductase family.</text>
</comment>
<dbReference type="InterPro" id="IPR036188">
    <property type="entry name" value="FAD/NAD-bd_sf"/>
</dbReference>
<feature type="domain" description="Glucose-methanol-choline oxidoreductase C-terminal" evidence="2">
    <location>
        <begin position="78"/>
        <end position="151"/>
    </location>
</feature>
<gene>
    <name evidence="3" type="ORF">GCM10017643_28700</name>
</gene>
<dbReference type="GO" id="GO:0050660">
    <property type="term" value="F:flavin adenine dinucleotide binding"/>
    <property type="evidence" value="ECO:0007669"/>
    <property type="project" value="InterPro"/>
</dbReference>
<reference evidence="3" key="2">
    <citation type="submission" date="2023-01" db="EMBL/GenBank/DDBJ databases">
        <authorList>
            <person name="Sun Q."/>
            <person name="Evtushenko L."/>
        </authorList>
    </citation>
    <scope>NUCLEOTIDE SEQUENCE</scope>
    <source>
        <strain evidence="3">VKM B-2484</strain>
    </source>
</reference>
<dbReference type="GO" id="GO:0016614">
    <property type="term" value="F:oxidoreductase activity, acting on CH-OH group of donors"/>
    <property type="evidence" value="ECO:0007669"/>
    <property type="project" value="InterPro"/>
</dbReference>
<dbReference type="InterPro" id="IPR007867">
    <property type="entry name" value="GMC_OxRtase_C"/>
</dbReference>
<reference evidence="3" key="1">
    <citation type="journal article" date="2014" name="Int. J. Syst. Evol. Microbiol.">
        <title>Complete genome sequence of Corynebacterium casei LMG S-19264T (=DSM 44701T), isolated from a smear-ripened cheese.</title>
        <authorList>
            <consortium name="US DOE Joint Genome Institute (JGI-PGF)"/>
            <person name="Walter F."/>
            <person name="Albersmeier A."/>
            <person name="Kalinowski J."/>
            <person name="Ruckert C."/>
        </authorList>
    </citation>
    <scope>NUCLEOTIDE SEQUENCE</scope>
    <source>
        <strain evidence="3">VKM B-2484</strain>
    </source>
</reference>
<dbReference type="InterPro" id="IPR012132">
    <property type="entry name" value="GMC_OxRdtase"/>
</dbReference>
<evidence type="ECO:0000313" key="4">
    <source>
        <dbReference type="Proteomes" id="UP001143370"/>
    </source>
</evidence>
<dbReference type="RefSeq" id="WP_246544438.1">
    <property type="nucleotide sequence ID" value="NZ_BSFJ01000018.1"/>
</dbReference>
<accession>A0A9W6JBJ7</accession>
<dbReference type="EMBL" id="BSFJ01000018">
    <property type="protein sequence ID" value="GLK72754.1"/>
    <property type="molecule type" value="Genomic_DNA"/>
</dbReference>
<dbReference type="Proteomes" id="UP001143370">
    <property type="component" value="Unassembled WGS sequence"/>
</dbReference>
<name>A0A9W6JBJ7_9HYPH</name>
<protein>
    <recommendedName>
        <fullName evidence="2">Glucose-methanol-choline oxidoreductase C-terminal domain-containing protein</fullName>
    </recommendedName>
</protein>
<dbReference type="PANTHER" id="PTHR11552:SF147">
    <property type="entry name" value="CHOLINE DEHYDROGENASE, MITOCHONDRIAL"/>
    <property type="match status" value="1"/>
</dbReference>
<proteinExistence type="inferred from homology"/>
<dbReference type="PANTHER" id="PTHR11552">
    <property type="entry name" value="GLUCOSE-METHANOL-CHOLINE GMC OXIDOREDUCTASE"/>
    <property type="match status" value="1"/>
</dbReference>
<keyword evidence="4" id="KW-1185">Reference proteome</keyword>
<dbReference type="Gene3D" id="3.50.50.60">
    <property type="entry name" value="FAD/NAD(P)-binding domain"/>
    <property type="match status" value="1"/>
</dbReference>
<dbReference type="SUPFAM" id="SSF51905">
    <property type="entry name" value="FAD/NAD(P)-binding domain"/>
    <property type="match status" value="1"/>
</dbReference>
<organism evidence="3 4">
    <name type="scientific">Ancylobacter dichloromethanicus</name>
    <dbReference type="NCBI Taxonomy" id="518825"/>
    <lineage>
        <taxon>Bacteria</taxon>
        <taxon>Pseudomonadati</taxon>
        <taxon>Pseudomonadota</taxon>
        <taxon>Alphaproteobacteria</taxon>
        <taxon>Hyphomicrobiales</taxon>
        <taxon>Xanthobacteraceae</taxon>
        <taxon>Ancylobacter</taxon>
    </lineage>
</organism>
<dbReference type="Pfam" id="PF05199">
    <property type="entry name" value="GMC_oxred_C"/>
    <property type="match status" value="1"/>
</dbReference>
<sequence>MIDAFRASAEALMHGALAKLIDNPFPSAFTERVASISVPNLRTTVLTNIAASLLDTGITVRTLLMNHVINEGPALASLMADDQAMSDYVAGAVVSLWHPSCTCRMGRENDPDAVVDRHGRVIGVEGLMVADASIMPNVPTTNTNLPTLMVAERIASELLGTTGTPATQHRADARVG</sequence>
<comment type="caution">
    <text evidence="3">The sequence shown here is derived from an EMBL/GenBank/DDBJ whole genome shotgun (WGS) entry which is preliminary data.</text>
</comment>
<dbReference type="Gene3D" id="3.30.410.40">
    <property type="match status" value="1"/>
</dbReference>